<dbReference type="InterPro" id="IPR016047">
    <property type="entry name" value="M23ase_b-sheet_dom"/>
</dbReference>
<dbReference type="EMBL" id="SDHZ01000005">
    <property type="protein sequence ID" value="RXK80783.1"/>
    <property type="molecule type" value="Genomic_DNA"/>
</dbReference>
<dbReference type="Proteomes" id="UP000290545">
    <property type="component" value="Unassembled WGS sequence"/>
</dbReference>
<dbReference type="PANTHER" id="PTHR21666:SF270">
    <property type="entry name" value="MUREIN HYDROLASE ACTIVATOR ENVC"/>
    <property type="match status" value="1"/>
</dbReference>
<feature type="signal peptide" evidence="1">
    <location>
        <begin position="1"/>
        <end position="17"/>
    </location>
</feature>
<keyword evidence="4" id="KW-1185">Reference proteome</keyword>
<feature type="chain" id="PRO_5020944161" evidence="1">
    <location>
        <begin position="18"/>
        <end position="588"/>
    </location>
</feature>
<dbReference type="GO" id="GO:0004222">
    <property type="term" value="F:metalloendopeptidase activity"/>
    <property type="evidence" value="ECO:0007669"/>
    <property type="project" value="TreeGrafter"/>
</dbReference>
<reference evidence="3 4" key="1">
    <citation type="submission" date="2019-01" db="EMBL/GenBank/DDBJ databases">
        <title>Filimonas sp. strain TTM-71.</title>
        <authorList>
            <person name="Chen W.-M."/>
        </authorList>
    </citation>
    <scope>NUCLEOTIDE SEQUENCE [LARGE SCALE GENOMIC DNA]</scope>
    <source>
        <strain evidence="3 4">TTM-71</strain>
    </source>
</reference>
<feature type="domain" description="M23ase beta-sheet core" evidence="2">
    <location>
        <begin position="52"/>
        <end position="119"/>
    </location>
</feature>
<protein>
    <submittedName>
        <fullName evidence="3">M23 family metallopeptidase</fullName>
    </submittedName>
</protein>
<dbReference type="PANTHER" id="PTHR21666">
    <property type="entry name" value="PEPTIDASE-RELATED"/>
    <property type="match status" value="1"/>
</dbReference>
<comment type="caution">
    <text evidence="3">The sequence shown here is derived from an EMBL/GenBank/DDBJ whole genome shotgun (WGS) entry which is preliminary data.</text>
</comment>
<dbReference type="InterPro" id="IPR011055">
    <property type="entry name" value="Dup_hybrid_motif"/>
</dbReference>
<dbReference type="RefSeq" id="WP_129005824.1">
    <property type="nucleotide sequence ID" value="NZ_SDHZ01000005.1"/>
</dbReference>
<accession>A0A4Q1CZG7</accession>
<proteinExistence type="predicted"/>
<evidence type="ECO:0000313" key="4">
    <source>
        <dbReference type="Proteomes" id="UP000290545"/>
    </source>
</evidence>
<evidence type="ECO:0000256" key="1">
    <source>
        <dbReference type="SAM" id="SignalP"/>
    </source>
</evidence>
<feature type="domain" description="M23ase beta-sheet core" evidence="2">
    <location>
        <begin position="138"/>
        <end position="167"/>
    </location>
</feature>
<dbReference type="Gene3D" id="2.70.70.10">
    <property type="entry name" value="Glucose Permease (Domain IIA)"/>
    <property type="match status" value="1"/>
</dbReference>
<organism evidence="3 4">
    <name type="scientific">Filimonas effusa</name>
    <dbReference type="NCBI Taxonomy" id="2508721"/>
    <lineage>
        <taxon>Bacteria</taxon>
        <taxon>Pseudomonadati</taxon>
        <taxon>Bacteroidota</taxon>
        <taxon>Chitinophagia</taxon>
        <taxon>Chitinophagales</taxon>
        <taxon>Chitinophagaceae</taxon>
        <taxon>Filimonas</taxon>
    </lineage>
</organism>
<dbReference type="AlphaFoldDB" id="A0A4Q1CZG7"/>
<keyword evidence="1" id="KW-0732">Signal</keyword>
<name>A0A4Q1CZG7_9BACT</name>
<gene>
    <name evidence="3" type="ORF">ESB13_21720</name>
</gene>
<dbReference type="Pfam" id="PF01551">
    <property type="entry name" value="Peptidase_M23"/>
    <property type="match status" value="2"/>
</dbReference>
<dbReference type="CDD" id="cd12797">
    <property type="entry name" value="M23_peptidase"/>
    <property type="match status" value="1"/>
</dbReference>
<dbReference type="SUPFAM" id="SSF51261">
    <property type="entry name" value="Duplicated hybrid motif"/>
    <property type="match status" value="1"/>
</dbReference>
<dbReference type="OrthoDB" id="9810477at2"/>
<evidence type="ECO:0000313" key="3">
    <source>
        <dbReference type="EMBL" id="RXK80783.1"/>
    </source>
</evidence>
<evidence type="ECO:0000259" key="2">
    <source>
        <dbReference type="Pfam" id="PF01551"/>
    </source>
</evidence>
<sequence length="588" mass="66185">MRNLLILLLLPCSVVFAQPNRPEAYPKGYFRNPLGIPLQLSANFGEVRKDHFHMGLDIRTQQKENLPVYAAAEGYISRVSIEQGGYGKAIYIQHPAGYVTVYGHLNSFYDTLEQFLKAKQYHDEQWEQDFSLSPHQFPVKKGQFIARSGNTGASGGPHLHFEIRDSRTGYNLNPLLFDLGVPDNIAPYLQGLYWYDRRYSTYQASPRRIPVTRLASGYRTTDSLVRLGSPLVSFGIRAEDKTNNSPFLFGVYEAGIWVDDSLRCYFQLNNFSYTDTRYLNGSIDYKTYSSTGPTIQHLSQLPGNKLSVYTADADRGVIRLNDTLIHTIRILIKDVAGNASVIQFRARYDASLQNNLFFTMNSIALPPNQPNTVGSTSVKATFGANAFYDMVPFVLGETGPAPWPAASVTAQLHQPTVPVHDNYTVQLALKDNNMAAYADRLVMQLQNNRYGMVKKADKTPEGWYKASFRNLGKVQLLADTIPPVIKTIGWQSGKAFPNQSTLRIRCSDNLGSVRYFSAQLDGKWLLFTHSTQDYLYQFDEHCPEGEHTLTISVQDIAGNRTVQELRFTRLPVKAVKPAAKKTAGKKRR</sequence>
<dbReference type="InterPro" id="IPR050570">
    <property type="entry name" value="Cell_wall_metabolism_enzyme"/>
</dbReference>